<protein>
    <submittedName>
        <fullName evidence="3">Fatty acid desaturase</fullName>
    </submittedName>
</protein>
<dbReference type="RefSeq" id="WP_184868240.1">
    <property type="nucleotide sequence ID" value="NZ_BAAAWY010000016.1"/>
</dbReference>
<reference evidence="3 4" key="1">
    <citation type="submission" date="2020-08" db="EMBL/GenBank/DDBJ databases">
        <title>Sequencing the genomes of 1000 actinobacteria strains.</title>
        <authorList>
            <person name="Klenk H.-P."/>
        </authorList>
    </citation>
    <scope>NUCLEOTIDE SEQUENCE [LARGE SCALE GENOMIC DNA]</scope>
    <source>
        <strain evidence="3 4">DSM 43851</strain>
    </source>
</reference>
<dbReference type="GO" id="GO:0008610">
    <property type="term" value="P:lipid biosynthetic process"/>
    <property type="evidence" value="ECO:0007669"/>
    <property type="project" value="UniProtKB-ARBA"/>
</dbReference>
<feature type="transmembrane region" description="Helical" evidence="1">
    <location>
        <begin position="197"/>
        <end position="214"/>
    </location>
</feature>
<dbReference type="AlphaFoldDB" id="A0A7W9NL27"/>
<dbReference type="PIRSF" id="PIRSF015921">
    <property type="entry name" value="FA_sphinglp_des"/>
    <property type="match status" value="1"/>
</dbReference>
<feature type="transmembrane region" description="Helical" evidence="1">
    <location>
        <begin position="100"/>
        <end position="117"/>
    </location>
</feature>
<sequence length="344" mass="37794">MTSVEAGPPAARRGTDFAALSRVIRRQGLLDRRPRRYLVKFSVNAALLAAGWTAFAVLGSSWWQVATAVLLALAHTQLAFIGHDAGHKQIFTGKRGNDVVGYLHAGLVGMSYGWWLGKHNRHHANPNHEDEDPDIRISVLAFTGEQATAKRGVARWLARNQAVLFFPLLTLEGLGLHVSGVKAVWRREVKAVPLEAALLAAHAVGYLAAVFLVLSPVHALVFIAVHQGLWGVYMGCSFAPNHKGMPTVSAGQRLDFLRKQVLTSRNVRGGRVVDFLLGGLNYQIEHHLFPSMPRANLRHAQPLVQRFCADNGIAYHETGALDSYRQVLRHLHAVGAPLRRTKGQ</sequence>
<keyword evidence="1" id="KW-1133">Transmembrane helix</keyword>
<dbReference type="PANTHER" id="PTHR19353:SF19">
    <property type="entry name" value="DELTA(5) FATTY ACID DESATURASE C-RELATED"/>
    <property type="match status" value="1"/>
</dbReference>
<evidence type="ECO:0000256" key="1">
    <source>
        <dbReference type="SAM" id="Phobius"/>
    </source>
</evidence>
<evidence type="ECO:0000313" key="3">
    <source>
        <dbReference type="EMBL" id="MBB5896615.1"/>
    </source>
</evidence>
<dbReference type="Pfam" id="PF00487">
    <property type="entry name" value="FA_desaturase"/>
    <property type="match status" value="1"/>
</dbReference>
<dbReference type="InterPro" id="IPR012171">
    <property type="entry name" value="Fatty_acid_desaturase"/>
</dbReference>
<feature type="domain" description="Fatty acid desaturase" evidence="2">
    <location>
        <begin position="60"/>
        <end position="318"/>
    </location>
</feature>
<dbReference type="EMBL" id="JACHIR010000001">
    <property type="protein sequence ID" value="MBB5896615.1"/>
    <property type="molecule type" value="Genomic_DNA"/>
</dbReference>
<accession>A0A7W9NL27</accession>
<feature type="transmembrane region" description="Helical" evidence="1">
    <location>
        <begin position="37"/>
        <end position="55"/>
    </location>
</feature>
<keyword evidence="4" id="KW-1185">Reference proteome</keyword>
<dbReference type="PANTHER" id="PTHR19353">
    <property type="entry name" value="FATTY ACID DESATURASE 2"/>
    <property type="match status" value="1"/>
</dbReference>
<proteinExistence type="predicted"/>
<dbReference type="GO" id="GO:0016717">
    <property type="term" value="F:oxidoreductase activity, acting on paired donors, with oxidation of a pair of donors resulting in the reduction of molecular oxygen to two molecules of water"/>
    <property type="evidence" value="ECO:0007669"/>
    <property type="project" value="TreeGrafter"/>
</dbReference>
<dbReference type="InterPro" id="IPR005804">
    <property type="entry name" value="FA_desaturase_dom"/>
</dbReference>
<name>A0A7W9NL27_9PSEU</name>
<dbReference type="Proteomes" id="UP000585638">
    <property type="component" value="Unassembled WGS sequence"/>
</dbReference>
<evidence type="ECO:0000259" key="2">
    <source>
        <dbReference type="Pfam" id="PF00487"/>
    </source>
</evidence>
<comment type="caution">
    <text evidence="3">The sequence shown here is derived from an EMBL/GenBank/DDBJ whole genome shotgun (WGS) entry which is preliminary data.</text>
</comment>
<dbReference type="CDD" id="cd03506">
    <property type="entry name" value="Delta6-FADS-like"/>
    <property type="match status" value="1"/>
</dbReference>
<gene>
    <name evidence="3" type="ORF">BJ998_007811</name>
</gene>
<organism evidence="3 4">
    <name type="scientific">Kutzneria kofuensis</name>
    <dbReference type="NCBI Taxonomy" id="103725"/>
    <lineage>
        <taxon>Bacteria</taxon>
        <taxon>Bacillati</taxon>
        <taxon>Actinomycetota</taxon>
        <taxon>Actinomycetes</taxon>
        <taxon>Pseudonocardiales</taxon>
        <taxon>Pseudonocardiaceae</taxon>
        <taxon>Kutzneria</taxon>
    </lineage>
</organism>
<evidence type="ECO:0000313" key="4">
    <source>
        <dbReference type="Proteomes" id="UP000585638"/>
    </source>
</evidence>
<keyword evidence="1" id="KW-0472">Membrane</keyword>
<feature type="transmembrane region" description="Helical" evidence="1">
    <location>
        <begin position="164"/>
        <end position="185"/>
    </location>
</feature>
<keyword evidence="1" id="KW-0812">Transmembrane</keyword>
<dbReference type="GO" id="GO:0016020">
    <property type="term" value="C:membrane"/>
    <property type="evidence" value="ECO:0007669"/>
    <property type="project" value="TreeGrafter"/>
</dbReference>